<evidence type="ECO:0000313" key="3">
    <source>
        <dbReference type="Proteomes" id="UP000094795"/>
    </source>
</evidence>
<dbReference type="Proteomes" id="UP000094795">
    <property type="component" value="Unassembled WGS sequence"/>
</dbReference>
<dbReference type="AlphaFoldDB" id="A0A1C1YVS0"/>
<comment type="caution">
    <text evidence="2">The sequence shown here is derived from an EMBL/GenBank/DDBJ whole genome shotgun (WGS) entry which is preliminary data.</text>
</comment>
<evidence type="ECO:0000256" key="1">
    <source>
        <dbReference type="SAM" id="MobiDB-lite"/>
    </source>
</evidence>
<evidence type="ECO:0000313" key="2">
    <source>
        <dbReference type="EMBL" id="OCW57549.1"/>
    </source>
</evidence>
<dbReference type="EMBL" id="LQZT01000012">
    <property type="protein sequence ID" value="OCW57549.1"/>
    <property type="molecule type" value="Genomic_DNA"/>
</dbReference>
<feature type="region of interest" description="Disordered" evidence="1">
    <location>
        <begin position="1"/>
        <end position="22"/>
    </location>
</feature>
<accession>A0A1C1YVS0</accession>
<keyword evidence="3" id="KW-1185">Reference proteome</keyword>
<reference evidence="2 3" key="1">
    <citation type="submission" date="2015-12" db="EMBL/GenBank/DDBJ databases">
        <authorList>
            <person name="Shamseldin A."/>
            <person name="Moawad H."/>
            <person name="Abd El-Rahim W.M."/>
            <person name="Sadowsky M.J."/>
        </authorList>
    </citation>
    <scope>NUCLEOTIDE SEQUENCE [LARGE SCALE GENOMIC DNA]</scope>
    <source>
        <strain evidence="2 3">JC234</strain>
    </source>
</reference>
<organism evidence="2 3">
    <name type="scientific">Hoeflea olei</name>
    <dbReference type="NCBI Taxonomy" id="1480615"/>
    <lineage>
        <taxon>Bacteria</taxon>
        <taxon>Pseudomonadati</taxon>
        <taxon>Pseudomonadota</taxon>
        <taxon>Alphaproteobacteria</taxon>
        <taxon>Hyphomicrobiales</taxon>
        <taxon>Rhizobiaceae</taxon>
        <taxon>Hoeflea</taxon>
    </lineage>
</organism>
<gene>
    <name evidence="2" type="ORF">AWJ14_01640</name>
</gene>
<sequence>MSTVTPAASSGAAQPDAVDRVAQLQERQSPLATTVTFSGTGAAAPVPSRVEPPAWPHPGSVDLVSKLLDLSGTHVARVSSHPGQPGPLAAPVQAAPAVQPSAVSGVDFWTILSAMLPAESRSG</sequence>
<feature type="compositionally biased region" description="Polar residues" evidence="1">
    <location>
        <begin position="1"/>
        <end position="12"/>
    </location>
</feature>
<proteinExistence type="predicted"/>
<dbReference type="RefSeq" id="WP_066177563.1">
    <property type="nucleotide sequence ID" value="NZ_LQZT01000012.1"/>
</dbReference>
<name>A0A1C1YVS0_9HYPH</name>
<protein>
    <submittedName>
        <fullName evidence="2">Uncharacterized protein</fullName>
    </submittedName>
</protein>